<dbReference type="Proteomes" id="UP000274458">
    <property type="component" value="Chromosome"/>
</dbReference>
<evidence type="ECO:0000256" key="3">
    <source>
        <dbReference type="ARBA" id="ARBA00023274"/>
    </source>
</evidence>
<evidence type="ECO:0000313" key="6">
    <source>
        <dbReference type="EMBL" id="AZP36408.1"/>
    </source>
</evidence>
<dbReference type="InterPro" id="IPR002677">
    <property type="entry name" value="Ribosomal_bL32"/>
</dbReference>
<dbReference type="AlphaFoldDB" id="A0A3Q9CPH2"/>
<evidence type="ECO:0000256" key="2">
    <source>
        <dbReference type="ARBA" id="ARBA00022980"/>
    </source>
</evidence>
<dbReference type="InterPro" id="IPR044957">
    <property type="entry name" value="Ribosomal_bL32_bact"/>
</dbReference>
<evidence type="ECO:0000256" key="1">
    <source>
        <dbReference type="ARBA" id="ARBA00008560"/>
    </source>
</evidence>
<dbReference type="HAMAP" id="MF_00340">
    <property type="entry name" value="Ribosomal_bL32"/>
    <property type="match status" value="1"/>
</dbReference>
<keyword evidence="3 5" id="KW-0687">Ribonucleoprotein</keyword>
<dbReference type="GO" id="GO:0015934">
    <property type="term" value="C:large ribosomal subunit"/>
    <property type="evidence" value="ECO:0007669"/>
    <property type="project" value="InterPro"/>
</dbReference>
<proteinExistence type="inferred from homology"/>
<comment type="similarity">
    <text evidence="1 5">Belongs to the bacterial ribosomal protein bL32 family.</text>
</comment>
<dbReference type="GO" id="GO:0006412">
    <property type="term" value="P:translation"/>
    <property type="evidence" value="ECO:0007669"/>
    <property type="project" value="UniProtKB-UniRule"/>
</dbReference>
<evidence type="ECO:0000256" key="5">
    <source>
        <dbReference type="HAMAP-Rule" id="MF_00340"/>
    </source>
</evidence>
<keyword evidence="2 5" id="KW-0689">Ribosomal protein</keyword>
<dbReference type="NCBIfam" id="TIGR01031">
    <property type="entry name" value="rpmF_bact"/>
    <property type="match status" value="1"/>
</dbReference>
<dbReference type="InterPro" id="IPR011332">
    <property type="entry name" value="Ribosomal_zn-bd"/>
</dbReference>
<protein>
    <recommendedName>
        <fullName evidence="4 5">Large ribosomal subunit protein bL32</fullName>
    </recommendedName>
</protein>
<evidence type="ECO:0000256" key="4">
    <source>
        <dbReference type="ARBA" id="ARBA00035178"/>
    </source>
</evidence>
<dbReference type="Pfam" id="PF01783">
    <property type="entry name" value="Ribosomal_L32p"/>
    <property type="match status" value="1"/>
</dbReference>
<accession>A0A3Q9CPH2</accession>
<evidence type="ECO:0000313" key="7">
    <source>
        <dbReference type="Proteomes" id="UP000274458"/>
    </source>
</evidence>
<dbReference type="GO" id="GO:0003735">
    <property type="term" value="F:structural constituent of ribosome"/>
    <property type="evidence" value="ECO:0007669"/>
    <property type="project" value="InterPro"/>
</dbReference>
<gene>
    <name evidence="5 6" type="primary">rpmF</name>
    <name evidence="6" type="ORF">C3B56_00327</name>
</gene>
<sequence>MAVPKKKTTRSKKKMRRLHDKLKKVNISTDKKSGEQHLYHHITRYGYYKNKKYIFKKCFKNY</sequence>
<reference evidence="6 7" key="1">
    <citation type="journal article" date="2018" name="Genome Biol. Evol.">
        <title>Partnering With a Pest: Genomes of Hemlock Woolly Adelgid Symbionts Reveal Atypical Nutritional Provisioning Patterns in Dual-Obligate Bacteria.</title>
        <authorList>
            <person name="Weglarz K.M."/>
            <person name="Havill N.P."/>
            <person name="Burke G.R."/>
            <person name="von Dohlen C.D."/>
        </authorList>
    </citation>
    <scope>NUCLEOTIDE SEQUENCE [LARGE SCALE GENOMIC DNA]</scope>
    <source>
        <strain evidence="6">ENA</strain>
    </source>
</reference>
<keyword evidence="7" id="KW-1185">Reference proteome</keyword>
<organism evidence="6 7">
    <name type="scientific">Candidatus Annandia adelgestsuga</name>
    <dbReference type="NCBI Taxonomy" id="1302411"/>
    <lineage>
        <taxon>Bacteria</taxon>
        <taxon>Pseudomonadati</taxon>
        <taxon>Pseudomonadota</taxon>
        <taxon>Gammaproteobacteria</taxon>
        <taxon>Enterobacterales</taxon>
        <taxon>Enterobacteriaceae</taxon>
        <taxon>Candidatus Annandia</taxon>
    </lineage>
</organism>
<dbReference type="KEGG" id="aade:C3B56_00327"/>
<name>A0A3Q9CPH2_9ENTR</name>
<dbReference type="PANTHER" id="PTHR35534">
    <property type="entry name" value="50S RIBOSOMAL PROTEIN L32"/>
    <property type="match status" value="1"/>
</dbReference>
<dbReference type="SUPFAM" id="SSF57829">
    <property type="entry name" value="Zn-binding ribosomal proteins"/>
    <property type="match status" value="1"/>
</dbReference>
<dbReference type="PANTHER" id="PTHR35534:SF1">
    <property type="entry name" value="LARGE RIBOSOMAL SUBUNIT PROTEIN BL32"/>
    <property type="match status" value="1"/>
</dbReference>
<dbReference type="EMBL" id="CP026513">
    <property type="protein sequence ID" value="AZP36408.1"/>
    <property type="molecule type" value="Genomic_DNA"/>
</dbReference>